<evidence type="ECO:0000256" key="2">
    <source>
        <dbReference type="SAM" id="SignalP"/>
    </source>
</evidence>
<dbReference type="VEuPathDB" id="FungiDB:PC110_g6903"/>
<accession>A0A329SJE1</accession>
<gene>
    <name evidence="5" type="ORF">PC110_g6903</name>
    <name evidence="3" type="ORF">PC115_g4596</name>
    <name evidence="4" type="ORF">PC118_g5160</name>
</gene>
<feature type="chain" id="PRO_5036061661" evidence="2">
    <location>
        <begin position="23"/>
        <end position="328"/>
    </location>
</feature>
<feature type="transmembrane region" description="Helical" evidence="1">
    <location>
        <begin position="275"/>
        <end position="294"/>
    </location>
</feature>
<dbReference type="OrthoDB" id="89920at2759"/>
<name>A0A329SJE1_9STRA</name>
<evidence type="ECO:0000313" key="6">
    <source>
        <dbReference type="Proteomes" id="UP000251314"/>
    </source>
</evidence>
<reference evidence="3" key="2">
    <citation type="submission" date="2018-10" db="EMBL/GenBank/DDBJ databases">
        <title>Effector identification in a new, highly contiguous assembly of the strawberry crown rot pathogen Phytophthora cactorum.</title>
        <authorList>
            <person name="Armitage A.D."/>
            <person name="Nellist C.F."/>
            <person name="Bates H."/>
            <person name="Vickerstaff R.J."/>
            <person name="Harrison R.J."/>
        </authorList>
    </citation>
    <scope>NUCLEOTIDE SEQUENCE</scope>
    <source>
        <strain evidence="3">4032</strain>
        <strain evidence="4">P415</strain>
    </source>
</reference>
<dbReference type="EMBL" id="RCMI01000089">
    <property type="protein sequence ID" value="KAG2936420.1"/>
    <property type="molecule type" value="Genomic_DNA"/>
</dbReference>
<proteinExistence type="predicted"/>
<keyword evidence="2" id="KW-0732">Signal</keyword>
<dbReference type="EMBL" id="RCML01000104">
    <property type="protein sequence ID" value="KAG2991315.1"/>
    <property type="molecule type" value="Genomic_DNA"/>
</dbReference>
<evidence type="ECO:0000256" key="1">
    <source>
        <dbReference type="SAM" id="Phobius"/>
    </source>
</evidence>
<dbReference type="EMBL" id="MJFZ01000128">
    <property type="protein sequence ID" value="RAW36825.1"/>
    <property type="molecule type" value="Genomic_DNA"/>
</dbReference>
<sequence>MVQTTAIPCLLARAIMPKVLVGCSCYSCVKTNGNIEASCTAPFECTPMISSPHNEETNDAPSIGDGDYGVVCAVFLATAIILGGSTVFVARFCFPDNTKEPSIKQTVTHRLSSVAWCLYTLVSFASFVQDDGASVTFIDYLCDKNELFGLIDWRKKTAAVRPRWMRAAPSCQSIHTVKYCYDCSCQTYCDRVDIGCTDDCQCRGNNGCGSYRCSGASSEVSTDSATDISSYACQSADVETSSKAYWVTMLLTMVLSKATSIAIGSAEDGSLRQKLLHLVGMLVGIALVAFGVIYSNHLSKEEMGDPEAVPVDNRQSVRRCLQAGGMIK</sequence>
<keyword evidence="1" id="KW-1133">Transmembrane helix</keyword>
<reference evidence="5 6" key="1">
    <citation type="submission" date="2018-01" db="EMBL/GenBank/DDBJ databases">
        <title>Draft genome of the strawberry crown rot pathogen Phytophthora cactorum.</title>
        <authorList>
            <person name="Armitage A.D."/>
            <person name="Lysoe E."/>
            <person name="Nellist C.F."/>
            <person name="Harrison R.J."/>
            <person name="Brurberg M.B."/>
        </authorList>
    </citation>
    <scope>NUCLEOTIDE SEQUENCE [LARGE SCALE GENOMIC DNA]</scope>
    <source>
        <strain evidence="5 6">10300</strain>
    </source>
</reference>
<evidence type="ECO:0000313" key="5">
    <source>
        <dbReference type="EMBL" id="RAW36825.1"/>
    </source>
</evidence>
<feature type="transmembrane region" description="Helical" evidence="1">
    <location>
        <begin position="244"/>
        <end position="263"/>
    </location>
</feature>
<dbReference type="AlphaFoldDB" id="A0A329SJE1"/>
<evidence type="ECO:0000313" key="4">
    <source>
        <dbReference type="EMBL" id="KAG2991315.1"/>
    </source>
</evidence>
<comment type="caution">
    <text evidence="5">The sequence shown here is derived from an EMBL/GenBank/DDBJ whole genome shotgun (WGS) entry which is preliminary data.</text>
</comment>
<feature type="transmembrane region" description="Helical" evidence="1">
    <location>
        <begin position="68"/>
        <end position="90"/>
    </location>
</feature>
<protein>
    <submittedName>
        <fullName evidence="5">Uncharacterized protein</fullName>
    </submittedName>
</protein>
<keyword evidence="1" id="KW-0812">Transmembrane</keyword>
<feature type="signal peptide" evidence="2">
    <location>
        <begin position="1"/>
        <end position="22"/>
    </location>
</feature>
<keyword evidence="1" id="KW-0472">Membrane</keyword>
<dbReference type="Proteomes" id="UP000697107">
    <property type="component" value="Unassembled WGS sequence"/>
</dbReference>
<keyword evidence="6" id="KW-1185">Reference proteome</keyword>
<dbReference type="Proteomes" id="UP000774804">
    <property type="component" value="Unassembled WGS sequence"/>
</dbReference>
<evidence type="ECO:0000313" key="3">
    <source>
        <dbReference type="EMBL" id="KAG2936420.1"/>
    </source>
</evidence>
<dbReference type="Proteomes" id="UP000251314">
    <property type="component" value="Unassembled WGS sequence"/>
</dbReference>
<organism evidence="5 6">
    <name type="scientific">Phytophthora cactorum</name>
    <dbReference type="NCBI Taxonomy" id="29920"/>
    <lineage>
        <taxon>Eukaryota</taxon>
        <taxon>Sar</taxon>
        <taxon>Stramenopiles</taxon>
        <taxon>Oomycota</taxon>
        <taxon>Peronosporomycetes</taxon>
        <taxon>Peronosporales</taxon>
        <taxon>Peronosporaceae</taxon>
        <taxon>Phytophthora</taxon>
    </lineage>
</organism>